<dbReference type="PANTHER" id="PTHR48108">
    <property type="entry name" value="CBS DOMAIN-CONTAINING PROTEIN CBSX2, CHLOROPLASTIC"/>
    <property type="match status" value="1"/>
</dbReference>
<keyword evidence="2" id="KW-0129">CBS domain</keyword>
<name>A0A552VD10_9FIRM</name>
<protein>
    <submittedName>
        <fullName evidence="4">CBS domain-containing protein</fullName>
    </submittedName>
</protein>
<dbReference type="InterPro" id="IPR046342">
    <property type="entry name" value="CBS_dom_sf"/>
</dbReference>
<dbReference type="SUPFAM" id="SSF54631">
    <property type="entry name" value="CBS-domain pair"/>
    <property type="match status" value="1"/>
</dbReference>
<dbReference type="PANTHER" id="PTHR48108:SF32">
    <property type="entry name" value="TRANSCRIPTIONAL REPRESSOR CCPN"/>
    <property type="match status" value="1"/>
</dbReference>
<dbReference type="InterPro" id="IPR000644">
    <property type="entry name" value="CBS_dom"/>
</dbReference>
<dbReference type="Proteomes" id="UP000319424">
    <property type="component" value="Unassembled WGS sequence"/>
</dbReference>
<gene>
    <name evidence="4" type="ORF">FL857_02580</name>
</gene>
<dbReference type="EMBL" id="VJXW01000002">
    <property type="protein sequence ID" value="TRW28368.1"/>
    <property type="molecule type" value="Genomic_DNA"/>
</dbReference>
<dbReference type="AlphaFoldDB" id="A0A552VD10"/>
<evidence type="ECO:0000259" key="3">
    <source>
        <dbReference type="PROSITE" id="PS51371"/>
    </source>
</evidence>
<sequence length="141" mass="15785">MYVAEFHPNYQTVDDVMMVARTFDAASSISYIINTMFTENVEFFILTKDDLLAGVVTKKDLIKNLVIDKVGTQGQVSDIMTKMPNVLYVKSDVNIAIATGKLIQNDVGFLPVVEELPEGLKVVGVFCESIVTRLYLEMFYS</sequence>
<evidence type="ECO:0000256" key="1">
    <source>
        <dbReference type="ARBA" id="ARBA00022737"/>
    </source>
</evidence>
<accession>A0A552VD10</accession>
<dbReference type="PROSITE" id="PS51371">
    <property type="entry name" value="CBS"/>
    <property type="match status" value="1"/>
</dbReference>
<keyword evidence="1" id="KW-0677">Repeat</keyword>
<evidence type="ECO:0000313" key="4">
    <source>
        <dbReference type="EMBL" id="TRW28368.1"/>
    </source>
</evidence>
<feature type="domain" description="CBS" evidence="3">
    <location>
        <begin position="80"/>
        <end position="141"/>
    </location>
</feature>
<reference evidence="4 5" key="1">
    <citation type="submission" date="2019-07" db="EMBL/GenBank/DDBJ databases">
        <title>Criibacterium bergeronii gen. nov., sp. nov. isolated from human clinical samples.</title>
        <authorList>
            <person name="Maheux A.F."/>
            <person name="Boudreau D.K."/>
            <person name="Berube E."/>
            <person name="Brodeur S."/>
            <person name="Bernard K.A."/>
            <person name="Abed J.Y."/>
            <person name="Ducrey E."/>
            <person name="Guay E.F."/>
            <person name="Raymond F."/>
            <person name="Corbeil J."/>
            <person name="Domingo M.-C."/>
            <person name="Roy P.H."/>
            <person name="Boissinot M."/>
            <person name="Tocheva E.I."/>
            <person name="Omar R.F."/>
        </authorList>
    </citation>
    <scope>NUCLEOTIDE SEQUENCE [LARGE SCALE GENOMIC DNA]</scope>
    <source>
        <strain evidence="4 5">CCRI-24246</strain>
    </source>
</reference>
<dbReference type="OrthoDB" id="9793615at2"/>
<dbReference type="Pfam" id="PF00571">
    <property type="entry name" value="CBS"/>
    <property type="match status" value="1"/>
</dbReference>
<evidence type="ECO:0000256" key="2">
    <source>
        <dbReference type="PROSITE-ProRule" id="PRU00703"/>
    </source>
</evidence>
<proteinExistence type="predicted"/>
<organism evidence="4 5">
    <name type="scientific">Criibacterium bergeronii</name>
    <dbReference type="NCBI Taxonomy" id="1871336"/>
    <lineage>
        <taxon>Bacteria</taxon>
        <taxon>Bacillati</taxon>
        <taxon>Bacillota</taxon>
        <taxon>Clostridia</taxon>
        <taxon>Peptostreptococcales</taxon>
        <taxon>Filifactoraceae</taxon>
        <taxon>Criibacterium</taxon>
    </lineage>
</organism>
<evidence type="ECO:0000313" key="5">
    <source>
        <dbReference type="Proteomes" id="UP000319424"/>
    </source>
</evidence>
<dbReference type="Gene3D" id="3.10.580.10">
    <property type="entry name" value="CBS-domain"/>
    <property type="match status" value="1"/>
</dbReference>
<dbReference type="RefSeq" id="WP_144015610.1">
    <property type="nucleotide sequence ID" value="NZ_VJXW01000002.1"/>
</dbReference>
<dbReference type="InterPro" id="IPR051462">
    <property type="entry name" value="CBS_domain-containing"/>
</dbReference>
<comment type="caution">
    <text evidence="4">The sequence shown here is derived from an EMBL/GenBank/DDBJ whole genome shotgun (WGS) entry which is preliminary data.</text>
</comment>